<organism evidence="7 8">
    <name type="scientific">Gemmobacter fulvus</name>
    <dbReference type="NCBI Taxonomy" id="2840474"/>
    <lineage>
        <taxon>Bacteria</taxon>
        <taxon>Pseudomonadati</taxon>
        <taxon>Pseudomonadota</taxon>
        <taxon>Alphaproteobacteria</taxon>
        <taxon>Rhodobacterales</taxon>
        <taxon>Paracoccaceae</taxon>
        <taxon>Gemmobacter</taxon>
    </lineage>
</organism>
<accession>A0A975P4E8</accession>
<dbReference type="Pfam" id="PF00271">
    <property type="entry name" value="Helicase_C"/>
    <property type="match status" value="1"/>
</dbReference>
<dbReference type="AlphaFoldDB" id="A0A975P4E8"/>
<dbReference type="Gene3D" id="3.40.50.300">
    <property type="entry name" value="P-loop containing nucleotide triphosphate hydrolases"/>
    <property type="match status" value="2"/>
</dbReference>
<dbReference type="PROSITE" id="PS51192">
    <property type="entry name" value="HELICASE_ATP_BIND_1"/>
    <property type="match status" value="1"/>
</dbReference>
<dbReference type="InterPro" id="IPR011545">
    <property type="entry name" value="DEAD/DEAH_box_helicase_dom"/>
</dbReference>
<evidence type="ECO:0000256" key="4">
    <source>
        <dbReference type="ARBA" id="ARBA00022840"/>
    </source>
</evidence>
<keyword evidence="1" id="KW-0547">Nucleotide-binding</keyword>
<keyword evidence="2" id="KW-0378">Hydrolase</keyword>
<dbReference type="GO" id="GO:0003676">
    <property type="term" value="F:nucleic acid binding"/>
    <property type="evidence" value="ECO:0007669"/>
    <property type="project" value="InterPro"/>
</dbReference>
<dbReference type="Proteomes" id="UP000679352">
    <property type="component" value="Chromosome"/>
</dbReference>
<dbReference type="GO" id="GO:0004386">
    <property type="term" value="F:helicase activity"/>
    <property type="evidence" value="ECO:0007669"/>
    <property type="project" value="UniProtKB-KW"/>
</dbReference>
<keyword evidence="4" id="KW-0067">ATP-binding</keyword>
<sequence>MNSLEILRNLSSERILTGNEVFDAILEASIVSSSRRYENPCALEISIRLLDASEKGQIPYGCHDAIEHLAEECGLYPYVALENLNTLRSAAMEAFAVQLDNKIYLHAKQMEVLTHLEAGENIALSAPTSFGKSLVVDAFIATSRPICTVVIVPTIALIDETRRRLEKNFGDMYQIISKRSDIRKSDQAIFVLTQERFLNREDIDNIDFLFIDEFYKLDPRRDDHRHRALNVALYRALRISKQFFLAGPHIAHLNAGPVWKERILFMRSEYQTVTVNTIDRSNLDQRLPSFISDLRGVEGQQSLVYTRSPGSARKLVKELLVNEIHFDSPMGVEISNWLKENFHGEWFLADACKHGIGVHHGKIPRSVAQFFVQLFNDGELPVMICTSTLIEGVNTSAENVFIYDNEINLTPLDYFSFANIRGRVGRMMKHFVGKVYLYYTPPKHTDLGVDIPVLSAPDESDDYILINYDTEQLSDAGRTRQLSLPLKYDLSVDTLKMFGHFGADVLSDVKKEVRKILLDQPHRLEWSGYPDYNQRITVCELIRPLLNSKSDRTVRLSAKQTAWAWGKLLKLPNLGSFLLWFQTTFSSDEVQDGIERAFEFLGSCEFNQATSVAAVNALILEINPNFKAGYSFFALQLESWFRPPWMKELDEMGIPVPLSERLLRYLGRPDDYAAALSAIASLPIDEIKGLSSIDRLLIRRATTAQSRLA</sequence>
<protein>
    <submittedName>
        <fullName evidence="7">DEAD/DEAH box helicase</fullName>
    </submittedName>
</protein>
<evidence type="ECO:0000256" key="1">
    <source>
        <dbReference type="ARBA" id="ARBA00022741"/>
    </source>
</evidence>
<evidence type="ECO:0000259" key="5">
    <source>
        <dbReference type="PROSITE" id="PS51192"/>
    </source>
</evidence>
<gene>
    <name evidence="7" type="ORF">KM031_12380</name>
</gene>
<evidence type="ECO:0000259" key="6">
    <source>
        <dbReference type="PROSITE" id="PS51194"/>
    </source>
</evidence>
<dbReference type="PROSITE" id="PS51194">
    <property type="entry name" value="HELICASE_CTER"/>
    <property type="match status" value="1"/>
</dbReference>
<dbReference type="KEGG" id="gfu:KM031_12380"/>
<reference evidence="7" key="1">
    <citation type="submission" date="2021-06" db="EMBL/GenBank/DDBJ databases">
        <title>Direct submission.</title>
        <authorList>
            <person name="Lee C.-S."/>
            <person name="Jin L."/>
        </authorList>
    </citation>
    <scope>NUCLEOTIDE SEQUENCE</scope>
    <source>
        <strain evidence="7">Con5</strain>
    </source>
</reference>
<dbReference type="EMBL" id="CP076361">
    <property type="protein sequence ID" value="QWK89634.1"/>
    <property type="molecule type" value="Genomic_DNA"/>
</dbReference>
<keyword evidence="3 7" id="KW-0347">Helicase</keyword>
<dbReference type="InterPro" id="IPR014001">
    <property type="entry name" value="Helicase_ATP-bd"/>
</dbReference>
<dbReference type="RefSeq" id="WP_215507446.1">
    <property type="nucleotide sequence ID" value="NZ_CP076361.1"/>
</dbReference>
<dbReference type="InterPro" id="IPR001650">
    <property type="entry name" value="Helicase_C-like"/>
</dbReference>
<feature type="domain" description="Helicase ATP-binding" evidence="5">
    <location>
        <begin position="113"/>
        <end position="275"/>
    </location>
</feature>
<proteinExistence type="predicted"/>
<dbReference type="GO" id="GO:0016787">
    <property type="term" value="F:hydrolase activity"/>
    <property type="evidence" value="ECO:0007669"/>
    <property type="project" value="UniProtKB-KW"/>
</dbReference>
<evidence type="ECO:0000313" key="8">
    <source>
        <dbReference type="Proteomes" id="UP000679352"/>
    </source>
</evidence>
<keyword evidence="8" id="KW-1185">Reference proteome</keyword>
<dbReference type="SMART" id="SM00490">
    <property type="entry name" value="HELICc"/>
    <property type="match status" value="1"/>
</dbReference>
<evidence type="ECO:0000256" key="3">
    <source>
        <dbReference type="ARBA" id="ARBA00022806"/>
    </source>
</evidence>
<evidence type="ECO:0000313" key="7">
    <source>
        <dbReference type="EMBL" id="QWK89634.1"/>
    </source>
</evidence>
<dbReference type="PANTHER" id="PTHR12131:SF1">
    <property type="entry name" value="ATP-DEPENDENT RNA HELICASE SUPV3L1, MITOCHONDRIAL-RELATED"/>
    <property type="match status" value="1"/>
</dbReference>
<dbReference type="SUPFAM" id="SSF52540">
    <property type="entry name" value="P-loop containing nucleoside triphosphate hydrolases"/>
    <property type="match status" value="1"/>
</dbReference>
<feature type="domain" description="Helicase C-terminal" evidence="6">
    <location>
        <begin position="282"/>
        <end position="474"/>
    </location>
</feature>
<dbReference type="PANTHER" id="PTHR12131">
    <property type="entry name" value="ATP-DEPENDENT RNA AND DNA HELICASE"/>
    <property type="match status" value="1"/>
</dbReference>
<dbReference type="Pfam" id="PF00270">
    <property type="entry name" value="DEAD"/>
    <property type="match status" value="1"/>
</dbReference>
<dbReference type="InterPro" id="IPR027417">
    <property type="entry name" value="P-loop_NTPase"/>
</dbReference>
<evidence type="ECO:0000256" key="2">
    <source>
        <dbReference type="ARBA" id="ARBA00022801"/>
    </source>
</evidence>
<dbReference type="GO" id="GO:0005524">
    <property type="term" value="F:ATP binding"/>
    <property type="evidence" value="ECO:0007669"/>
    <property type="project" value="UniProtKB-KW"/>
</dbReference>
<dbReference type="InterPro" id="IPR050699">
    <property type="entry name" value="RNA-DNA_Helicase"/>
</dbReference>
<name>A0A975P4E8_9RHOB</name>